<dbReference type="Pfam" id="PF02527">
    <property type="entry name" value="GidB"/>
    <property type="match status" value="1"/>
</dbReference>
<keyword evidence="8" id="KW-1185">Reference proteome</keyword>
<keyword evidence="4 6" id="KW-0808">Transferase</keyword>
<evidence type="ECO:0000256" key="3">
    <source>
        <dbReference type="ARBA" id="ARBA00022603"/>
    </source>
</evidence>
<sequence>MDLSKKIAQGINKLGLSVGEQQLSQFQEIIERLIKWNKAYNLTAIRDPEQMVILHLFDSLSIAPLLRPGRLLDVGTGPGYPGIPLAILEPNREYVLLDSNGKKTRYLKQLVHEMKLKQVTVLDSRVEQWQPDRPFDVIVSRAFASLQKMTDLTDHLLAEDGVWQAMKGENPVNEQASLPENIQLVSVEPVAVPLLNAERHLVTLKKA</sequence>
<comment type="caution">
    <text evidence="6">Lacks conserved residue(s) required for the propagation of feature annotation.</text>
</comment>
<dbReference type="GO" id="GO:0070043">
    <property type="term" value="F:rRNA (guanine-N7-)-methyltransferase activity"/>
    <property type="evidence" value="ECO:0007669"/>
    <property type="project" value="UniProtKB-UniRule"/>
</dbReference>
<dbReference type="RefSeq" id="WP_109764651.1">
    <property type="nucleotide sequence ID" value="NZ_QGGU01000012.1"/>
</dbReference>
<dbReference type="PANTHER" id="PTHR31760:SF0">
    <property type="entry name" value="S-ADENOSYL-L-METHIONINE-DEPENDENT METHYLTRANSFERASES SUPERFAMILY PROTEIN"/>
    <property type="match status" value="1"/>
</dbReference>
<dbReference type="InterPro" id="IPR029063">
    <property type="entry name" value="SAM-dependent_MTases_sf"/>
</dbReference>
<feature type="binding site" evidence="6">
    <location>
        <position position="141"/>
    </location>
    <ligand>
        <name>S-adenosyl-L-methionine</name>
        <dbReference type="ChEBI" id="CHEBI:59789"/>
    </ligand>
</feature>
<evidence type="ECO:0000256" key="4">
    <source>
        <dbReference type="ARBA" id="ARBA00022679"/>
    </source>
</evidence>
<feature type="binding site" evidence="6">
    <location>
        <position position="80"/>
    </location>
    <ligand>
        <name>S-adenosyl-L-methionine</name>
        <dbReference type="ChEBI" id="CHEBI:59789"/>
    </ligand>
</feature>
<feature type="binding site" evidence="6">
    <location>
        <position position="75"/>
    </location>
    <ligand>
        <name>S-adenosyl-L-methionine</name>
        <dbReference type="ChEBI" id="CHEBI:59789"/>
    </ligand>
</feature>
<comment type="similarity">
    <text evidence="6">Belongs to the methyltransferase superfamily. RNA methyltransferase RsmG family.</text>
</comment>
<dbReference type="EMBL" id="QGGU01000012">
    <property type="protein sequence ID" value="PWK46776.1"/>
    <property type="molecule type" value="Genomic_DNA"/>
</dbReference>
<comment type="catalytic activity">
    <reaction evidence="6">
        <text>guanosine(527) in 16S rRNA + S-adenosyl-L-methionine = N(7)-methylguanosine(527) in 16S rRNA + S-adenosyl-L-homocysteine</text>
        <dbReference type="Rhea" id="RHEA:42732"/>
        <dbReference type="Rhea" id="RHEA-COMP:10209"/>
        <dbReference type="Rhea" id="RHEA-COMP:10210"/>
        <dbReference type="ChEBI" id="CHEBI:57856"/>
        <dbReference type="ChEBI" id="CHEBI:59789"/>
        <dbReference type="ChEBI" id="CHEBI:74269"/>
        <dbReference type="ChEBI" id="CHEBI:74480"/>
        <dbReference type="EC" id="2.1.1.170"/>
    </reaction>
</comment>
<protein>
    <recommendedName>
        <fullName evidence="6">Ribosomal RNA small subunit methyltransferase G</fullName>
        <ecNumber evidence="6">2.1.1.170</ecNumber>
    </recommendedName>
    <alternativeName>
        <fullName evidence="6">16S rRNA 7-methylguanosine methyltransferase</fullName>
        <shortName evidence="6">16S rRNA m7G methyltransferase</shortName>
    </alternativeName>
</protein>
<dbReference type="AlphaFoldDB" id="A0A316FGD1"/>
<evidence type="ECO:0000313" key="8">
    <source>
        <dbReference type="Proteomes" id="UP000245790"/>
    </source>
</evidence>
<dbReference type="InterPro" id="IPR003682">
    <property type="entry name" value="rRNA_ssu_MeTfrase_G"/>
</dbReference>
<evidence type="ECO:0000256" key="5">
    <source>
        <dbReference type="ARBA" id="ARBA00022691"/>
    </source>
</evidence>
<dbReference type="OrthoDB" id="9808773at2"/>
<organism evidence="7 8">
    <name type="scientific">Pleionea mediterranea</name>
    <dbReference type="NCBI Taxonomy" id="523701"/>
    <lineage>
        <taxon>Bacteria</taxon>
        <taxon>Pseudomonadati</taxon>
        <taxon>Pseudomonadota</taxon>
        <taxon>Gammaproteobacteria</taxon>
        <taxon>Oceanospirillales</taxon>
        <taxon>Pleioneaceae</taxon>
        <taxon>Pleionea</taxon>
    </lineage>
</organism>
<dbReference type="GO" id="GO:0005829">
    <property type="term" value="C:cytosol"/>
    <property type="evidence" value="ECO:0007669"/>
    <property type="project" value="TreeGrafter"/>
</dbReference>
<feature type="binding site" evidence="6">
    <location>
        <begin position="126"/>
        <end position="127"/>
    </location>
    <ligand>
        <name>S-adenosyl-L-methionine</name>
        <dbReference type="ChEBI" id="CHEBI:59789"/>
    </ligand>
</feature>
<dbReference type="NCBIfam" id="TIGR00138">
    <property type="entry name" value="rsmG_gidB"/>
    <property type="match status" value="1"/>
</dbReference>
<evidence type="ECO:0000256" key="6">
    <source>
        <dbReference type="HAMAP-Rule" id="MF_00074"/>
    </source>
</evidence>
<comment type="function">
    <text evidence="6">Specifically methylates the N7 position of guanine in position 527 of 16S rRNA.</text>
</comment>
<proteinExistence type="inferred from homology"/>
<dbReference type="EC" id="2.1.1.170" evidence="6"/>
<dbReference type="PIRSF" id="PIRSF003078">
    <property type="entry name" value="GidB"/>
    <property type="match status" value="1"/>
</dbReference>
<keyword evidence="2 6" id="KW-0698">rRNA processing</keyword>
<dbReference type="Gene3D" id="3.40.50.150">
    <property type="entry name" value="Vaccinia Virus protein VP39"/>
    <property type="match status" value="1"/>
</dbReference>
<dbReference type="PANTHER" id="PTHR31760">
    <property type="entry name" value="S-ADENOSYL-L-METHIONINE-DEPENDENT METHYLTRANSFERASES SUPERFAMILY PROTEIN"/>
    <property type="match status" value="1"/>
</dbReference>
<evidence type="ECO:0000256" key="1">
    <source>
        <dbReference type="ARBA" id="ARBA00022490"/>
    </source>
</evidence>
<dbReference type="Proteomes" id="UP000245790">
    <property type="component" value="Unassembled WGS sequence"/>
</dbReference>
<keyword evidence="3 6" id="KW-0489">Methyltransferase</keyword>
<dbReference type="HAMAP" id="MF_00074">
    <property type="entry name" value="16SrRNA_methyltr_G"/>
    <property type="match status" value="1"/>
</dbReference>
<evidence type="ECO:0000256" key="2">
    <source>
        <dbReference type="ARBA" id="ARBA00022552"/>
    </source>
</evidence>
<reference evidence="7 8" key="1">
    <citation type="submission" date="2018-05" db="EMBL/GenBank/DDBJ databases">
        <title>Genomic Encyclopedia of Type Strains, Phase IV (KMG-IV): sequencing the most valuable type-strain genomes for metagenomic binning, comparative biology and taxonomic classification.</title>
        <authorList>
            <person name="Goeker M."/>
        </authorList>
    </citation>
    <scope>NUCLEOTIDE SEQUENCE [LARGE SCALE GENOMIC DNA]</scope>
    <source>
        <strain evidence="7 8">DSM 25350</strain>
    </source>
</reference>
<keyword evidence="1 6" id="KW-0963">Cytoplasm</keyword>
<name>A0A316FGD1_9GAMM</name>
<dbReference type="CDD" id="cd02440">
    <property type="entry name" value="AdoMet_MTases"/>
    <property type="match status" value="1"/>
</dbReference>
<gene>
    <name evidence="6" type="primary">rsmG</name>
    <name evidence="7" type="ORF">C8D97_11212</name>
</gene>
<accession>A0A316FGD1</accession>
<comment type="caution">
    <text evidence="7">The sequence shown here is derived from an EMBL/GenBank/DDBJ whole genome shotgun (WGS) entry which is preliminary data.</text>
</comment>
<keyword evidence="5 6" id="KW-0949">S-adenosyl-L-methionine</keyword>
<dbReference type="SUPFAM" id="SSF53335">
    <property type="entry name" value="S-adenosyl-L-methionine-dependent methyltransferases"/>
    <property type="match status" value="1"/>
</dbReference>
<evidence type="ECO:0000313" key="7">
    <source>
        <dbReference type="EMBL" id="PWK46776.1"/>
    </source>
</evidence>
<comment type="subcellular location">
    <subcellularLocation>
        <location evidence="6">Cytoplasm</location>
    </subcellularLocation>
</comment>